<comment type="function">
    <text evidence="7">Catalyzes the interconversion of L-alanine and D-alanine. May also act on other amino acids.</text>
</comment>
<dbReference type="InterPro" id="IPR029066">
    <property type="entry name" value="PLP-binding_barrel"/>
</dbReference>
<name>A0A4P7XEC1_9ALTE</name>
<evidence type="ECO:0000256" key="9">
    <source>
        <dbReference type="PIRSR" id="PIRSR600821-52"/>
    </source>
</evidence>
<dbReference type="NCBIfam" id="TIGR00492">
    <property type="entry name" value="alr"/>
    <property type="match status" value="1"/>
</dbReference>
<dbReference type="UniPathway" id="UPA00042">
    <property type="reaction ID" value="UER00497"/>
</dbReference>
<dbReference type="RefSeq" id="WP_136547201.1">
    <property type="nucleotide sequence ID" value="NZ_CP031093.1"/>
</dbReference>
<comment type="cofactor">
    <cofactor evidence="2 7 8">
        <name>pyridoxal 5'-phosphate</name>
        <dbReference type="ChEBI" id="CHEBI:597326"/>
    </cofactor>
</comment>
<dbReference type="InterPro" id="IPR020622">
    <property type="entry name" value="Ala_racemase_pyridoxalP-BS"/>
</dbReference>
<dbReference type="CDD" id="cd06827">
    <property type="entry name" value="PLPDE_III_AR_proteobact"/>
    <property type="match status" value="1"/>
</dbReference>
<dbReference type="AlphaFoldDB" id="A0A4P7XEC1"/>
<dbReference type="InterPro" id="IPR001608">
    <property type="entry name" value="Ala_racemase_N"/>
</dbReference>
<dbReference type="FunFam" id="2.40.37.10:FF:000002">
    <property type="entry name" value="Alanine racemase"/>
    <property type="match status" value="1"/>
</dbReference>
<feature type="binding site" evidence="7 9">
    <location>
        <position position="304"/>
    </location>
    <ligand>
        <name>substrate</name>
    </ligand>
</feature>
<dbReference type="GO" id="GO:0008784">
    <property type="term" value="F:alanine racemase activity"/>
    <property type="evidence" value="ECO:0007669"/>
    <property type="project" value="UniProtKB-UniRule"/>
</dbReference>
<dbReference type="Pfam" id="PF01168">
    <property type="entry name" value="Ala_racemase_N"/>
    <property type="match status" value="1"/>
</dbReference>
<feature type="active site" description="Proton acceptor; specific for D-alanine" evidence="7">
    <location>
        <position position="35"/>
    </location>
</feature>
<dbReference type="OrthoDB" id="9813814at2"/>
<evidence type="ECO:0000256" key="2">
    <source>
        <dbReference type="ARBA" id="ARBA00001933"/>
    </source>
</evidence>
<evidence type="ECO:0000256" key="8">
    <source>
        <dbReference type="PIRSR" id="PIRSR600821-50"/>
    </source>
</evidence>
<dbReference type="GO" id="GO:0030170">
    <property type="term" value="F:pyridoxal phosphate binding"/>
    <property type="evidence" value="ECO:0007669"/>
    <property type="project" value="UniProtKB-UniRule"/>
</dbReference>
<dbReference type="GO" id="GO:0030632">
    <property type="term" value="P:D-alanine biosynthetic process"/>
    <property type="evidence" value="ECO:0007669"/>
    <property type="project" value="UniProtKB-UniRule"/>
</dbReference>
<dbReference type="GO" id="GO:0005829">
    <property type="term" value="C:cytosol"/>
    <property type="evidence" value="ECO:0007669"/>
    <property type="project" value="TreeGrafter"/>
</dbReference>
<protein>
    <recommendedName>
        <fullName evidence="4 7">Alanine racemase</fullName>
        <ecNumber evidence="4 7">5.1.1.1</ecNumber>
    </recommendedName>
</protein>
<dbReference type="SMART" id="SM01005">
    <property type="entry name" value="Ala_racemase_C"/>
    <property type="match status" value="1"/>
</dbReference>
<dbReference type="SUPFAM" id="SSF51419">
    <property type="entry name" value="PLP-binding barrel"/>
    <property type="match status" value="1"/>
</dbReference>
<dbReference type="InterPro" id="IPR011079">
    <property type="entry name" value="Ala_racemase_C"/>
</dbReference>
<feature type="domain" description="Alanine racemase C-terminal" evidence="10">
    <location>
        <begin position="235"/>
        <end position="359"/>
    </location>
</feature>
<dbReference type="InterPro" id="IPR009006">
    <property type="entry name" value="Ala_racemase/Decarboxylase_C"/>
</dbReference>
<dbReference type="PROSITE" id="PS00395">
    <property type="entry name" value="ALANINE_RACEMASE"/>
    <property type="match status" value="1"/>
</dbReference>
<feature type="active site" description="Proton acceptor; specific for L-alanine" evidence="7">
    <location>
        <position position="256"/>
    </location>
</feature>
<accession>A0A4P7XEC1</accession>
<dbReference type="KEGG" id="hmi:soil367_04210"/>
<dbReference type="PRINTS" id="PR00992">
    <property type="entry name" value="ALARACEMASE"/>
</dbReference>
<evidence type="ECO:0000256" key="1">
    <source>
        <dbReference type="ARBA" id="ARBA00000316"/>
    </source>
</evidence>
<keyword evidence="5 7" id="KW-0663">Pyridoxal phosphate</keyword>
<dbReference type="Proteomes" id="UP000298049">
    <property type="component" value="Chromosome"/>
</dbReference>
<keyword evidence="6 7" id="KW-0413">Isomerase</keyword>
<dbReference type="EMBL" id="CP031093">
    <property type="protein sequence ID" value="QCF25196.1"/>
    <property type="molecule type" value="Genomic_DNA"/>
</dbReference>
<dbReference type="Gene3D" id="2.40.37.10">
    <property type="entry name" value="Lyase, Ornithine Decarboxylase, Chain A, domain 1"/>
    <property type="match status" value="1"/>
</dbReference>
<evidence type="ECO:0000256" key="3">
    <source>
        <dbReference type="ARBA" id="ARBA00007880"/>
    </source>
</evidence>
<feature type="binding site" evidence="7 9">
    <location>
        <position position="131"/>
    </location>
    <ligand>
        <name>substrate</name>
    </ligand>
</feature>
<proteinExistence type="inferred from homology"/>
<dbReference type="SUPFAM" id="SSF50621">
    <property type="entry name" value="Alanine racemase C-terminal domain-like"/>
    <property type="match status" value="1"/>
</dbReference>
<dbReference type="InterPro" id="IPR000821">
    <property type="entry name" value="Ala_racemase"/>
</dbReference>
<gene>
    <name evidence="11" type="primary">alr</name>
    <name evidence="11" type="ORF">soil367_04210</name>
</gene>
<evidence type="ECO:0000313" key="11">
    <source>
        <dbReference type="EMBL" id="QCF25196.1"/>
    </source>
</evidence>
<evidence type="ECO:0000256" key="7">
    <source>
        <dbReference type="HAMAP-Rule" id="MF_01201"/>
    </source>
</evidence>
<reference evidence="11 12" key="1">
    <citation type="submission" date="2018-07" db="EMBL/GenBank/DDBJ databases">
        <title>Marsedoiliclastica nanhaica gen. nov. sp. nov., a novel marine hydrocarbonoclastic bacterium isolated from an in-situ enriched hydrocarbon-degrading consortium in deep-sea sediment.</title>
        <authorList>
            <person name="Dong C."/>
            <person name="Ma T."/>
            <person name="Liu R."/>
            <person name="Shao Z."/>
        </authorList>
    </citation>
    <scope>NUCLEOTIDE SEQUENCE [LARGE SCALE GENOMIC DNA]</scope>
    <source>
        <strain evidence="12">soil36-7</strain>
    </source>
</reference>
<evidence type="ECO:0000313" key="12">
    <source>
        <dbReference type="Proteomes" id="UP000298049"/>
    </source>
</evidence>
<evidence type="ECO:0000256" key="5">
    <source>
        <dbReference type="ARBA" id="ARBA00022898"/>
    </source>
</evidence>
<keyword evidence="12" id="KW-1185">Reference proteome</keyword>
<comment type="pathway">
    <text evidence="7">Amino-acid biosynthesis; D-alanine biosynthesis; D-alanine from L-alanine: step 1/1.</text>
</comment>
<evidence type="ECO:0000256" key="4">
    <source>
        <dbReference type="ARBA" id="ARBA00013089"/>
    </source>
</evidence>
<evidence type="ECO:0000256" key="6">
    <source>
        <dbReference type="ARBA" id="ARBA00023235"/>
    </source>
</evidence>
<dbReference type="FunFam" id="3.20.20.10:FF:000002">
    <property type="entry name" value="Alanine racemase"/>
    <property type="match status" value="1"/>
</dbReference>
<comment type="similarity">
    <text evidence="3 7">Belongs to the alanine racemase family.</text>
</comment>
<evidence type="ECO:0000259" key="10">
    <source>
        <dbReference type="SMART" id="SM01005"/>
    </source>
</evidence>
<dbReference type="PANTHER" id="PTHR30511">
    <property type="entry name" value="ALANINE RACEMASE"/>
    <property type="match status" value="1"/>
</dbReference>
<dbReference type="PANTHER" id="PTHR30511:SF0">
    <property type="entry name" value="ALANINE RACEMASE, CATABOLIC-RELATED"/>
    <property type="match status" value="1"/>
</dbReference>
<dbReference type="EC" id="5.1.1.1" evidence="4 7"/>
<sequence length="363" mass="38513">MPRPTRAIVDLDKLHRNYRRAAALADPGKAIAVVKANGYGHGIEAVATSLASVAPRFAVAILEEALALRAVVPRTPVLVMQGVYEPDEWLACSQKNFIPAVHSPEQLDSLRAARLQGPVTVWIKVNTGMNRLGFPSGDVPRVLSALEAIPGVAVEALMTHFAQADEPDHPRTGDQLKVMADLRSAFPEKSQSVANSAAHYTTRAGENEWTRPGIMLYGSGPLVRSTGATLGLEAVMTLESALIAVRDLQPGDAVGYGADWCADRPTRMGIVAIGYGDGYPRAAPSGTPVAVGGRRTRLIGRVSMDMLAVDLGELPDAKPGDRVELWGSTVSVDEVAQASGTIGYELLTRVTSRVPRVLLSASA</sequence>
<comment type="catalytic activity">
    <reaction evidence="1 7">
        <text>L-alanine = D-alanine</text>
        <dbReference type="Rhea" id="RHEA:20249"/>
        <dbReference type="ChEBI" id="CHEBI:57416"/>
        <dbReference type="ChEBI" id="CHEBI:57972"/>
        <dbReference type="EC" id="5.1.1.1"/>
    </reaction>
</comment>
<dbReference type="Pfam" id="PF00842">
    <property type="entry name" value="Ala_racemase_C"/>
    <property type="match status" value="1"/>
</dbReference>
<dbReference type="Gene3D" id="3.20.20.10">
    <property type="entry name" value="Alanine racemase"/>
    <property type="match status" value="1"/>
</dbReference>
<organism evidence="11 12">
    <name type="scientific">Hydrocarboniclastica marina</name>
    <dbReference type="NCBI Taxonomy" id="2259620"/>
    <lineage>
        <taxon>Bacteria</taxon>
        <taxon>Pseudomonadati</taxon>
        <taxon>Pseudomonadota</taxon>
        <taxon>Gammaproteobacteria</taxon>
        <taxon>Alteromonadales</taxon>
        <taxon>Alteromonadaceae</taxon>
        <taxon>Hydrocarboniclastica</taxon>
    </lineage>
</organism>
<dbReference type="HAMAP" id="MF_01201">
    <property type="entry name" value="Ala_racemase"/>
    <property type="match status" value="1"/>
</dbReference>
<feature type="modified residue" description="N6-(pyridoxal phosphate)lysine" evidence="7 8">
    <location>
        <position position="35"/>
    </location>
</feature>